<name>A0ABT0MDC5_9BACL</name>
<gene>
    <name evidence="1" type="ORF">M3N64_12190</name>
</gene>
<dbReference type="RefSeq" id="WP_249102668.1">
    <property type="nucleotide sequence ID" value="NZ_JAMAST010000019.1"/>
</dbReference>
<evidence type="ECO:0000313" key="1">
    <source>
        <dbReference type="EMBL" id="MCL1632678.1"/>
    </source>
</evidence>
<sequence length="143" mass="15693">MEKNPCANASATKIKWTEFVGKSDLAKTNAKPPFPFIVQSNTNVSDSGHWCFCTADECGCTENANGVSKLATSHRERFAVRAAGFPVIMNGFPTIVNGFPTIDRKRGSDHHERIAGTAPLRFYAYDARMKENNRSTCHGGEHA</sequence>
<accession>A0ABT0MDC5</accession>
<evidence type="ECO:0000313" key="2">
    <source>
        <dbReference type="Proteomes" id="UP001203004"/>
    </source>
</evidence>
<comment type="caution">
    <text evidence="1">The sequence shown here is derived from an EMBL/GenBank/DDBJ whole genome shotgun (WGS) entry which is preliminary data.</text>
</comment>
<keyword evidence="2" id="KW-1185">Reference proteome</keyword>
<proteinExistence type="predicted"/>
<dbReference type="EMBL" id="JAMAST010000019">
    <property type="protein sequence ID" value="MCL1632678.1"/>
    <property type="molecule type" value="Genomic_DNA"/>
</dbReference>
<organism evidence="1 2">
    <name type="scientific">Sporolactobacillus mangiferae</name>
    <dbReference type="NCBI Taxonomy" id="2940498"/>
    <lineage>
        <taxon>Bacteria</taxon>
        <taxon>Bacillati</taxon>
        <taxon>Bacillota</taxon>
        <taxon>Bacilli</taxon>
        <taxon>Bacillales</taxon>
        <taxon>Sporolactobacillaceae</taxon>
        <taxon>Sporolactobacillus</taxon>
    </lineage>
</organism>
<dbReference type="Proteomes" id="UP001203004">
    <property type="component" value="Unassembled WGS sequence"/>
</dbReference>
<reference evidence="1 2" key="1">
    <citation type="submission" date="2022-05" db="EMBL/GenBank/DDBJ databases">
        <title>Sporolactobacillus sp nov CPB3-1, isolated from tree bark (Mangifera indica L.).</title>
        <authorList>
            <person name="Phuengjayaem S."/>
            <person name="Tanasupawat S."/>
        </authorList>
    </citation>
    <scope>NUCLEOTIDE SEQUENCE [LARGE SCALE GENOMIC DNA]</scope>
    <source>
        <strain evidence="1 2">CPB3-1</strain>
    </source>
</reference>
<protein>
    <submittedName>
        <fullName evidence="1">Uncharacterized protein</fullName>
    </submittedName>
</protein>